<accession>A0A1V0QGX0</accession>
<evidence type="ECO:0000313" key="6">
    <source>
        <dbReference type="EMBL" id="ARE67735.1"/>
    </source>
</evidence>
<organism evidence="6 7">
    <name type="scientific">Shearwaterpox virus</name>
    <dbReference type="NCBI Taxonomy" id="1974596"/>
    <lineage>
        <taxon>Viruses</taxon>
        <taxon>Varidnaviria</taxon>
        <taxon>Bamfordvirae</taxon>
        <taxon>Nucleocytoviricota</taxon>
        <taxon>Pokkesviricetes</taxon>
        <taxon>Chitovirales</taxon>
        <taxon>Poxviridae</taxon>
        <taxon>Chordopoxvirinae</taxon>
        <taxon>Avipoxvirus</taxon>
        <taxon>Avipoxvirus canarypox</taxon>
        <taxon>Canarypox virus</taxon>
    </lineage>
</organism>
<comment type="subcellular location">
    <subcellularLocation>
        <location evidence="1">Host cytoplasm</location>
    </subcellularLocation>
    <subcellularLocation>
        <location evidence="2">Virion</location>
    </subcellularLocation>
</comment>
<evidence type="ECO:0000256" key="2">
    <source>
        <dbReference type="ARBA" id="ARBA00004328"/>
    </source>
</evidence>
<dbReference type="GO" id="GO:0044423">
    <property type="term" value="C:virion component"/>
    <property type="evidence" value="ECO:0007669"/>
    <property type="project" value="UniProtKB-KW"/>
</dbReference>
<dbReference type="Proteomes" id="UP000315116">
    <property type="component" value="Segment"/>
</dbReference>
<evidence type="ECO:0000256" key="1">
    <source>
        <dbReference type="ARBA" id="ARBA00004192"/>
    </source>
</evidence>
<dbReference type="EMBL" id="KX857216">
    <property type="protein sequence ID" value="ARE67735.1"/>
    <property type="molecule type" value="Genomic_DNA"/>
</dbReference>
<protein>
    <submittedName>
        <fullName evidence="6">SWPV1-227</fullName>
    </submittedName>
</protein>
<dbReference type="Pfam" id="PF05846">
    <property type="entry name" value="Chordopox_A15"/>
    <property type="match status" value="1"/>
</dbReference>
<evidence type="ECO:0000313" key="7">
    <source>
        <dbReference type="Proteomes" id="UP000315116"/>
    </source>
</evidence>
<sequence length="96" mass="11589">MYIENNSLVIIPNKNNKLPQLFIINDKKPICVCNKYSLIPSKRENVQLSILEDAHLYFKKHNNIYISNPRRHEIIRLFHFIKKNKWEGSFYLLFNI</sequence>
<keyword evidence="3" id="KW-0946">Virion</keyword>
<dbReference type="InterPro" id="IPR008445">
    <property type="entry name" value="A15"/>
</dbReference>
<name>A0A1V0QGX0_CNPV</name>
<keyword evidence="5" id="KW-1035">Host cytoplasm</keyword>
<keyword evidence="4" id="KW-0426">Late protein</keyword>
<proteinExistence type="predicted"/>
<evidence type="ECO:0000256" key="4">
    <source>
        <dbReference type="ARBA" id="ARBA00022921"/>
    </source>
</evidence>
<gene>
    <name evidence="6" type="primary">SWPV1-227</name>
</gene>
<reference evidence="6 7" key="1">
    <citation type="journal article" date="2017" name="BMC Genomics">
        <title>Genomic characterization of two novel pathogenic avipoxviruses isolated from pacific shearwaters (Ardenna spp.).</title>
        <authorList>
            <person name="Sarker S."/>
            <person name="Das S."/>
            <person name="Lavers J.L."/>
            <person name="Hutton I."/>
            <person name="Helbig K."/>
            <person name="Imbery J."/>
            <person name="Upton C."/>
            <person name="Raidal S.R."/>
        </authorList>
    </citation>
    <scope>NUCLEOTIDE SEQUENCE [LARGE SCALE GENOMIC DNA]</scope>
    <source>
        <strain evidence="6 7">SWPV-1</strain>
    </source>
</reference>
<evidence type="ECO:0000256" key="5">
    <source>
        <dbReference type="ARBA" id="ARBA00023200"/>
    </source>
</evidence>
<evidence type="ECO:0000256" key="3">
    <source>
        <dbReference type="ARBA" id="ARBA00022844"/>
    </source>
</evidence>
<dbReference type="GO" id="GO:0030430">
    <property type="term" value="C:host cell cytoplasm"/>
    <property type="evidence" value="ECO:0007669"/>
    <property type="project" value="UniProtKB-SubCell"/>
</dbReference>